<dbReference type="Pfam" id="PF13289">
    <property type="entry name" value="SIR2_2"/>
    <property type="match status" value="1"/>
</dbReference>
<dbReference type="Proteomes" id="UP000707352">
    <property type="component" value="Unassembled WGS sequence"/>
</dbReference>
<evidence type="ECO:0000313" key="2">
    <source>
        <dbReference type="Proteomes" id="UP000707352"/>
    </source>
</evidence>
<gene>
    <name evidence="1" type="ORF">HB375_16040</name>
</gene>
<dbReference type="InterPro" id="IPR029035">
    <property type="entry name" value="DHS-like_NAD/FAD-binding_dom"/>
</dbReference>
<name>A0ABX0VF49_9HYPH</name>
<dbReference type="EMBL" id="JAATJS010000006">
    <property type="protein sequence ID" value="NIX78108.1"/>
    <property type="molecule type" value="Genomic_DNA"/>
</dbReference>
<accession>A0ABX0VF49</accession>
<evidence type="ECO:0000313" key="1">
    <source>
        <dbReference type="EMBL" id="NIX78108.1"/>
    </source>
</evidence>
<sequence length="1034" mass="116706">MRTIEEALNETLFPGNRAAFSGLKAKCASGNIICLVGAGASAPLYPTWTAALSELLTKAQVEGRMSDPTEAAELRAQVPTQPLDVASMLEDYFGKPVFRARLADMFRGHDQECTASHELIVRLNAKGIVTTNYDNGLDVAFSKYTARPPVTMRAHEKSELTRWVQNRAFGEGRLPIFHLHGTPSNPDQMIFTLEDYDRFYSEKDTQTLVEQLWRSESLVAIGFGFADPFLTRVAEHTLLRLPTDTRHFAIIGHTGKEPISNLARKQFARKYRLDPIFYEVRDSERGENTDHSDLQIILEALTNVGRGGSLESAETKGTDGSGASVITVQSGSTSVSASAQNVRREFEQHLHFAPSGRLLYVEPRLVKPEHAASDTGAAEYAPVSIADVLKSDASYLISARPEYGLSTLCRRLYKDLLLMSAEAHLRDAESLPNYKKKLQEEFSGSKGNEPPKAVLILDNFDQERHERLLKELVGLNYFRRFILCSQSQGGRSGAGASADALPMKADVLILEHLDRTDIRSLASALYNTSDQDLVSTVVDKVYSDLLDLCIPLTPGNVVMYLTILHREGHEGDFHPLSRVQIIERYIQQLLRRPSDAYAESFNTKNKLDVVSAFVYDLHLNYKTYFSDADWTSFCQKYKNKALMGFDDKSLLLDLVQSRVVTKIGAHYYFKYRLFYSYFLGYYVANRPTVLADFIKQEAYLSAESLVEVISGIGADNTALVTDLVTKLDSCISEFNSTYGSENVDPFEELVWPVHTKEEEELWQPLAARIEAGPASQAELDQVKRSLLAEKRTHDQTVVLRKFDEMERRLVAYCSELREALKNSDTIDGSLKKHAVESLLDSMFVVYRVGIMYAPLIAKYRTYIWNGIVFHNTIEYSPEDRDDQEKRTFIVLMSLAHSFAEGFANTTGTRKLSEVFRVIGVENKVSAYKQYVNFTCLLRSKPRNWNESVEHILTNTPRTSYYLRKMLGTTFRQFHSEVNTGQDRERLKRIVAFIRAKRDLKKDNPGAKLVKNVLGQLEDQKAFEPNKDKPSGSAD</sequence>
<protein>
    <recommendedName>
        <fullName evidence="3">SIR2-like domain-containing protein</fullName>
    </recommendedName>
</protein>
<reference evidence="1 2" key="1">
    <citation type="submission" date="2020-03" db="EMBL/GenBank/DDBJ databases">
        <title>The genome sequence of Microvirga sp. c23x22.</title>
        <authorList>
            <person name="Zhang X."/>
        </authorList>
    </citation>
    <scope>NUCLEOTIDE SEQUENCE [LARGE SCALE GENOMIC DNA]</scope>
    <source>
        <strain evidence="2">c23x22</strain>
    </source>
</reference>
<organism evidence="1 2">
    <name type="scientific">Microvirga terricola</name>
    <dbReference type="NCBI Taxonomy" id="2719797"/>
    <lineage>
        <taxon>Bacteria</taxon>
        <taxon>Pseudomonadati</taxon>
        <taxon>Pseudomonadota</taxon>
        <taxon>Alphaproteobacteria</taxon>
        <taxon>Hyphomicrobiales</taxon>
        <taxon>Methylobacteriaceae</taxon>
        <taxon>Microvirga</taxon>
    </lineage>
</organism>
<dbReference type="SUPFAM" id="SSF52467">
    <property type="entry name" value="DHS-like NAD/FAD-binding domain"/>
    <property type="match status" value="1"/>
</dbReference>
<evidence type="ECO:0008006" key="3">
    <source>
        <dbReference type="Google" id="ProtNLM"/>
    </source>
</evidence>
<proteinExistence type="predicted"/>
<keyword evidence="2" id="KW-1185">Reference proteome</keyword>
<dbReference type="RefSeq" id="WP_167674022.1">
    <property type="nucleotide sequence ID" value="NZ_JAATJS010000006.1"/>
</dbReference>
<comment type="caution">
    <text evidence="1">The sequence shown here is derived from an EMBL/GenBank/DDBJ whole genome shotgun (WGS) entry which is preliminary data.</text>
</comment>